<sequence>MLRVHEALATQTVSRLLGPNCPGLISPRNKSRIGIIPTAQCMSGSVGVISRSGTMIYEVVGATGRVGLGQSLILGLGGDMMPGTTMEEALELMIDHDDTEIIVLIGEIGGVSEFRAAEAIRQYYSGFEAGSSTGPKKPIVAIISGRTAPEGKTMGHAGALLSPGEQGAEAKARALQNAGAIVLPHLGVLDSTLRDEDFISR</sequence>
<accession>A0ABR4KXP9</accession>
<dbReference type="PRINTS" id="PR01798">
    <property type="entry name" value="SCOASYNTHASE"/>
</dbReference>
<feature type="domain" description="ATP-citrate synthase/succinyl-CoA ligase C-terminal" evidence="1">
    <location>
        <begin position="49"/>
        <end position="181"/>
    </location>
</feature>
<name>A0ABR4KXP9_9EURO</name>
<evidence type="ECO:0000313" key="3">
    <source>
        <dbReference type="Proteomes" id="UP001610446"/>
    </source>
</evidence>
<dbReference type="InterPro" id="IPR005811">
    <property type="entry name" value="SUCC_ACL_C"/>
</dbReference>
<protein>
    <submittedName>
        <fullName evidence="2">Succinyl-CoA synthetase-like protein</fullName>
    </submittedName>
</protein>
<dbReference type="Pfam" id="PF00549">
    <property type="entry name" value="Ligase_CoA"/>
    <property type="match status" value="1"/>
</dbReference>
<keyword evidence="3" id="KW-1185">Reference proteome</keyword>
<dbReference type="PANTHER" id="PTHR11117">
    <property type="entry name" value="SUCCINYL-COA LIGASE SUBUNIT ALPHA"/>
    <property type="match status" value="1"/>
</dbReference>
<dbReference type="InterPro" id="IPR016102">
    <property type="entry name" value="Succinyl-CoA_synth-like"/>
</dbReference>
<dbReference type="SUPFAM" id="SSF52210">
    <property type="entry name" value="Succinyl-CoA synthetase domains"/>
    <property type="match status" value="1"/>
</dbReference>
<dbReference type="EMBL" id="JBFXLU010000005">
    <property type="protein sequence ID" value="KAL2857055.1"/>
    <property type="molecule type" value="Genomic_DNA"/>
</dbReference>
<organism evidence="2 3">
    <name type="scientific">Aspergillus pseudoustus</name>
    <dbReference type="NCBI Taxonomy" id="1810923"/>
    <lineage>
        <taxon>Eukaryota</taxon>
        <taxon>Fungi</taxon>
        <taxon>Dikarya</taxon>
        <taxon>Ascomycota</taxon>
        <taxon>Pezizomycotina</taxon>
        <taxon>Eurotiomycetes</taxon>
        <taxon>Eurotiomycetidae</taxon>
        <taxon>Eurotiales</taxon>
        <taxon>Aspergillaceae</taxon>
        <taxon>Aspergillus</taxon>
        <taxon>Aspergillus subgen. Nidulantes</taxon>
    </lineage>
</organism>
<evidence type="ECO:0000313" key="2">
    <source>
        <dbReference type="EMBL" id="KAL2857055.1"/>
    </source>
</evidence>
<dbReference type="PROSITE" id="PS00399">
    <property type="entry name" value="SUCCINYL_COA_LIG_2"/>
    <property type="match status" value="1"/>
</dbReference>
<gene>
    <name evidence="2" type="ORF">BJY01DRAFT_231113</name>
</gene>
<dbReference type="Proteomes" id="UP001610446">
    <property type="component" value="Unassembled WGS sequence"/>
</dbReference>
<comment type="caution">
    <text evidence="2">The sequence shown here is derived from an EMBL/GenBank/DDBJ whole genome shotgun (WGS) entry which is preliminary data.</text>
</comment>
<proteinExistence type="predicted"/>
<evidence type="ECO:0000259" key="1">
    <source>
        <dbReference type="Pfam" id="PF00549"/>
    </source>
</evidence>
<dbReference type="PANTHER" id="PTHR11117:SF6">
    <property type="entry name" value="SYNTHETASE SUBUNIT ALPHA, PUTATIVE (AFU_ORTHOLOGUE AFUA_1G10830)-RELATED"/>
    <property type="match status" value="1"/>
</dbReference>
<dbReference type="Gene3D" id="3.40.50.261">
    <property type="entry name" value="Succinyl-CoA synthetase domains"/>
    <property type="match status" value="1"/>
</dbReference>
<reference evidence="2 3" key="1">
    <citation type="submission" date="2024-07" db="EMBL/GenBank/DDBJ databases">
        <title>Section-level genome sequencing and comparative genomics of Aspergillus sections Usti and Cavernicolus.</title>
        <authorList>
            <consortium name="Lawrence Berkeley National Laboratory"/>
            <person name="Nybo J.L."/>
            <person name="Vesth T.C."/>
            <person name="Theobald S."/>
            <person name="Frisvad J.C."/>
            <person name="Larsen T.O."/>
            <person name="Kjaerboelling I."/>
            <person name="Rothschild-Mancinelli K."/>
            <person name="Lyhne E.K."/>
            <person name="Kogle M.E."/>
            <person name="Barry K."/>
            <person name="Clum A."/>
            <person name="Na H."/>
            <person name="Ledsgaard L."/>
            <person name="Lin J."/>
            <person name="Lipzen A."/>
            <person name="Kuo A."/>
            <person name="Riley R."/>
            <person name="Mondo S."/>
            <person name="Labutti K."/>
            <person name="Haridas S."/>
            <person name="Pangalinan J."/>
            <person name="Salamov A.A."/>
            <person name="Simmons B.A."/>
            <person name="Magnuson J.K."/>
            <person name="Chen J."/>
            <person name="Drula E."/>
            <person name="Henrissat B."/>
            <person name="Wiebenga A."/>
            <person name="Lubbers R.J."/>
            <person name="Gomes A.C."/>
            <person name="Makela M.R."/>
            <person name="Stajich J."/>
            <person name="Grigoriev I.V."/>
            <person name="Mortensen U.H."/>
            <person name="De Vries R.P."/>
            <person name="Baker S.E."/>
            <person name="Andersen M.R."/>
        </authorList>
    </citation>
    <scope>NUCLEOTIDE SEQUENCE [LARGE SCALE GENOMIC DNA]</scope>
    <source>
        <strain evidence="2 3">CBS 123904</strain>
    </source>
</reference>
<dbReference type="InterPro" id="IPR017440">
    <property type="entry name" value="Cit_synth/succinyl-CoA_lig_AS"/>
</dbReference>